<name>A0A2P2QBK7_RHIMU</name>
<proteinExistence type="predicted"/>
<protein>
    <submittedName>
        <fullName evidence="1">Uncharacterized protein</fullName>
    </submittedName>
</protein>
<evidence type="ECO:0000313" key="1">
    <source>
        <dbReference type="EMBL" id="MBX64376.1"/>
    </source>
</evidence>
<dbReference type="EMBL" id="GGEC01083892">
    <property type="protein sequence ID" value="MBX64376.1"/>
    <property type="molecule type" value="Transcribed_RNA"/>
</dbReference>
<sequence length="30" mass="3473">MGLRFSCRTRSTGFGLPRKPEAEWPPVCHR</sequence>
<accession>A0A2P2QBK7</accession>
<organism evidence="1">
    <name type="scientific">Rhizophora mucronata</name>
    <name type="common">Asiatic mangrove</name>
    <dbReference type="NCBI Taxonomy" id="61149"/>
    <lineage>
        <taxon>Eukaryota</taxon>
        <taxon>Viridiplantae</taxon>
        <taxon>Streptophyta</taxon>
        <taxon>Embryophyta</taxon>
        <taxon>Tracheophyta</taxon>
        <taxon>Spermatophyta</taxon>
        <taxon>Magnoliopsida</taxon>
        <taxon>eudicotyledons</taxon>
        <taxon>Gunneridae</taxon>
        <taxon>Pentapetalae</taxon>
        <taxon>rosids</taxon>
        <taxon>fabids</taxon>
        <taxon>Malpighiales</taxon>
        <taxon>Rhizophoraceae</taxon>
        <taxon>Rhizophora</taxon>
    </lineage>
</organism>
<dbReference type="AlphaFoldDB" id="A0A2P2QBK7"/>
<reference evidence="1" key="1">
    <citation type="submission" date="2018-02" db="EMBL/GenBank/DDBJ databases">
        <title>Rhizophora mucronata_Transcriptome.</title>
        <authorList>
            <person name="Meera S.P."/>
            <person name="Sreeshan A."/>
            <person name="Augustine A."/>
        </authorList>
    </citation>
    <scope>NUCLEOTIDE SEQUENCE</scope>
    <source>
        <tissue evidence="1">Leaf</tissue>
    </source>
</reference>